<organism evidence="2 3">
    <name type="scientific">Rotaria magnacalcarata</name>
    <dbReference type="NCBI Taxonomy" id="392030"/>
    <lineage>
        <taxon>Eukaryota</taxon>
        <taxon>Metazoa</taxon>
        <taxon>Spiralia</taxon>
        <taxon>Gnathifera</taxon>
        <taxon>Rotifera</taxon>
        <taxon>Eurotatoria</taxon>
        <taxon>Bdelloidea</taxon>
        <taxon>Philodinida</taxon>
        <taxon>Philodinidae</taxon>
        <taxon>Rotaria</taxon>
    </lineage>
</organism>
<reference evidence="2" key="1">
    <citation type="submission" date="2021-02" db="EMBL/GenBank/DDBJ databases">
        <authorList>
            <person name="Nowell W R."/>
        </authorList>
    </citation>
    <scope>NUCLEOTIDE SEQUENCE</scope>
</reference>
<name>A0A816LJA8_9BILA</name>
<comment type="caution">
    <text evidence="2">The sequence shown here is derived from an EMBL/GenBank/DDBJ whole genome shotgun (WGS) entry which is preliminary data.</text>
</comment>
<gene>
    <name evidence="1" type="ORF">CJN711_LOCUS27893</name>
    <name evidence="2" type="ORF">MBJ925_LOCUS4986</name>
</gene>
<accession>A0A816LJA8</accession>
<dbReference type="Pfam" id="PF13385">
    <property type="entry name" value="Laminin_G_3"/>
    <property type="match status" value="2"/>
</dbReference>
<sequence length="508" mass="55149">MKVGTIENAAMLGVQGVFFVNGTWEECVCNLIKSSGSLSGLNYYQANASCQLFSNYSSSFSIVNSSNTTFAFFNLPSISLLTLPVTEPATTVSTTAGNIQRAFWSFDNNTLEMYDSCLDGTVNGTATYTTSFTGYGAAISFNQSSYQYVSIASGVLPLNCRSFTIEAWIYPISLLTSSDYGIIGQCQALTNFECFHFIIRGNKLYCGFFGSDVAGGTSVKMNEWCHVACVYDFATQAQQVWLNGYVDGSHICSPYNGSQGQTTIGASFHSSTHAIFNGYIDNVRYEARAKNSTEILNDASLSVYHSFDGGSLNDSGPNDINGTVSGSLPITSGRVNQALQFASGSYMYYQYPPFYFIGIDGYPFTKALWVKPNGTNTTQTLVFLKTTSGWCVHTLVMTSNRQLAANFWTGSSISTNGSIISLNTWTHIGYTYSTSNGIRLYINGVQYSTTGPFMSNTHSMPMSIILGGDAGHTVCSPGYGGAFTGAIDEFYVYRRELNATEIWALANP</sequence>
<evidence type="ECO:0000313" key="1">
    <source>
        <dbReference type="EMBL" id="CAF1512205.1"/>
    </source>
</evidence>
<dbReference type="Proteomes" id="UP000663824">
    <property type="component" value="Unassembled WGS sequence"/>
</dbReference>
<dbReference type="AlphaFoldDB" id="A0A816LJA8"/>
<protein>
    <submittedName>
        <fullName evidence="2">Uncharacterized protein</fullName>
    </submittedName>
</protein>
<dbReference type="EMBL" id="CAJNRE010001127">
    <property type="protein sequence ID" value="CAF1935571.1"/>
    <property type="molecule type" value="Genomic_DNA"/>
</dbReference>
<dbReference type="EMBL" id="CAJNOV010013145">
    <property type="protein sequence ID" value="CAF1512205.1"/>
    <property type="molecule type" value="Genomic_DNA"/>
</dbReference>
<evidence type="ECO:0000313" key="2">
    <source>
        <dbReference type="EMBL" id="CAF1935571.1"/>
    </source>
</evidence>
<proteinExistence type="predicted"/>
<dbReference type="SUPFAM" id="SSF49899">
    <property type="entry name" value="Concanavalin A-like lectins/glucanases"/>
    <property type="match status" value="2"/>
</dbReference>
<dbReference type="InterPro" id="IPR013320">
    <property type="entry name" value="ConA-like_dom_sf"/>
</dbReference>
<dbReference type="Proteomes" id="UP000663855">
    <property type="component" value="Unassembled WGS sequence"/>
</dbReference>
<evidence type="ECO:0000313" key="3">
    <source>
        <dbReference type="Proteomes" id="UP000663824"/>
    </source>
</evidence>
<dbReference type="Gene3D" id="2.60.120.200">
    <property type="match status" value="2"/>
</dbReference>